<name>L7KL77_9ACTN</name>
<dbReference type="STRING" id="1220583.GOACH_06_02040"/>
<accession>L7KL77</accession>
<keyword evidence="2" id="KW-1185">Reference proteome</keyword>
<organism evidence="1 2">
    <name type="scientific">Gordonia aichiensis NBRC 108223</name>
    <dbReference type="NCBI Taxonomy" id="1220583"/>
    <lineage>
        <taxon>Bacteria</taxon>
        <taxon>Bacillati</taxon>
        <taxon>Actinomycetota</taxon>
        <taxon>Actinomycetes</taxon>
        <taxon>Mycobacteriales</taxon>
        <taxon>Gordoniaceae</taxon>
        <taxon>Gordonia</taxon>
    </lineage>
</organism>
<dbReference type="ESTHER" id="9actn-l7kl77">
    <property type="family name" value="Chlorophyllase"/>
</dbReference>
<dbReference type="EMBL" id="BANR01000006">
    <property type="protein sequence ID" value="GAC48707.1"/>
    <property type="molecule type" value="Genomic_DNA"/>
</dbReference>
<dbReference type="InterPro" id="IPR017395">
    <property type="entry name" value="Chlorophyllase-like"/>
</dbReference>
<sequence>MSKKPSSAKPASKLVKELSRRGPHKVLRGDLGIVGERGQVFTPADRGRYPAIAFGHGWLTDSSRYRELLYHLATWGIVAVASDEQKGLAASDIGLAANLRTALSIVSNYPLGTGDVRVNPEQVGFVGHGFGASAAVIAASDQQLLGVPAPDVRAVVALFPAPTTDALPAAAATATAPCLLLTGASELDNVDANALSLAADYAGDVSLRTIAKADRASIVAQPSLKTLLGFSGVEHKTHSLVRAITTGYLLYTLTNDPAYAGFADADAEIGKAIPVDLDDAPEDRLDSVSRLLGAKSGGGARQLLAKSPVR</sequence>
<evidence type="ECO:0000313" key="1">
    <source>
        <dbReference type="EMBL" id="GAC48707.1"/>
    </source>
</evidence>
<evidence type="ECO:0000313" key="2">
    <source>
        <dbReference type="Proteomes" id="UP000010988"/>
    </source>
</evidence>
<dbReference type="Proteomes" id="UP000010988">
    <property type="component" value="Unassembled WGS sequence"/>
</dbReference>
<dbReference type="Pfam" id="PF07224">
    <property type="entry name" value="Chlorophyllase"/>
    <property type="match status" value="1"/>
</dbReference>
<dbReference type="AlphaFoldDB" id="L7KL77"/>
<dbReference type="PANTHER" id="PTHR33428">
    <property type="entry name" value="CHLOROPHYLLASE-2, CHLOROPLASTIC"/>
    <property type="match status" value="1"/>
</dbReference>
<dbReference type="eggNOG" id="COG0412">
    <property type="taxonomic scope" value="Bacteria"/>
</dbReference>
<protein>
    <recommendedName>
        <fullName evidence="3">Alpha/beta hydrolase</fullName>
    </recommendedName>
</protein>
<reference evidence="1 2" key="1">
    <citation type="submission" date="2012-12" db="EMBL/GenBank/DDBJ databases">
        <title>Whole genome shotgun sequence of Gordonia aichiensis NBRC 108223.</title>
        <authorList>
            <person name="Isaki-Nakamura S."/>
            <person name="Hosoyama A."/>
            <person name="Tsuchikane K."/>
            <person name="Ando Y."/>
            <person name="Baba S."/>
            <person name="Ohji S."/>
            <person name="Hamada M."/>
            <person name="Tamura T."/>
            <person name="Yamazoe A."/>
            <person name="Yamazaki S."/>
            <person name="Fujita N."/>
        </authorList>
    </citation>
    <scope>NUCLEOTIDE SEQUENCE [LARGE SCALE GENOMIC DNA]</scope>
    <source>
        <strain evidence="1 2">NBRC 108223</strain>
    </source>
</reference>
<dbReference type="Gene3D" id="3.40.50.1820">
    <property type="entry name" value="alpha/beta hydrolase"/>
    <property type="match status" value="1"/>
</dbReference>
<dbReference type="SUPFAM" id="SSF53474">
    <property type="entry name" value="alpha/beta-Hydrolases"/>
    <property type="match status" value="1"/>
</dbReference>
<evidence type="ECO:0008006" key="3">
    <source>
        <dbReference type="Google" id="ProtNLM"/>
    </source>
</evidence>
<dbReference type="PANTHER" id="PTHR33428:SF14">
    <property type="entry name" value="CARBOXYLESTERASE TYPE B DOMAIN-CONTAINING PROTEIN"/>
    <property type="match status" value="1"/>
</dbReference>
<comment type="caution">
    <text evidence="1">The sequence shown here is derived from an EMBL/GenBank/DDBJ whole genome shotgun (WGS) entry which is preliminary data.</text>
</comment>
<gene>
    <name evidence="1" type="ORF">GOACH_06_02040</name>
</gene>
<dbReference type="InterPro" id="IPR029058">
    <property type="entry name" value="AB_hydrolase_fold"/>
</dbReference>
<proteinExistence type="predicted"/>